<protein>
    <submittedName>
        <fullName evidence="2">Uncharacterized protein</fullName>
    </submittedName>
</protein>
<reference evidence="2 3" key="1">
    <citation type="submission" date="2024-04" db="EMBL/GenBank/DDBJ databases">
        <authorList>
            <person name="Fracassetti M."/>
        </authorList>
    </citation>
    <scope>NUCLEOTIDE SEQUENCE [LARGE SCALE GENOMIC DNA]</scope>
</reference>
<feature type="region of interest" description="Disordered" evidence="1">
    <location>
        <begin position="71"/>
        <end position="91"/>
    </location>
</feature>
<evidence type="ECO:0000313" key="2">
    <source>
        <dbReference type="EMBL" id="CAL1407827.1"/>
    </source>
</evidence>
<sequence>MKVAVRHLADSGRLHRRGREAGVSPRGISLRRDSFFVGYQRRRAKEKRPREGEAAGEGEATFCFSSSASACKEEGEGANWRSRKEARLLAG</sequence>
<name>A0AAV2GCB0_9ROSI</name>
<evidence type="ECO:0000256" key="1">
    <source>
        <dbReference type="SAM" id="MobiDB-lite"/>
    </source>
</evidence>
<gene>
    <name evidence="2" type="ORF">LTRI10_LOCUS47471</name>
</gene>
<organism evidence="2 3">
    <name type="scientific">Linum trigynum</name>
    <dbReference type="NCBI Taxonomy" id="586398"/>
    <lineage>
        <taxon>Eukaryota</taxon>
        <taxon>Viridiplantae</taxon>
        <taxon>Streptophyta</taxon>
        <taxon>Embryophyta</taxon>
        <taxon>Tracheophyta</taxon>
        <taxon>Spermatophyta</taxon>
        <taxon>Magnoliopsida</taxon>
        <taxon>eudicotyledons</taxon>
        <taxon>Gunneridae</taxon>
        <taxon>Pentapetalae</taxon>
        <taxon>rosids</taxon>
        <taxon>fabids</taxon>
        <taxon>Malpighiales</taxon>
        <taxon>Linaceae</taxon>
        <taxon>Linum</taxon>
    </lineage>
</organism>
<dbReference type="EMBL" id="OZ034821">
    <property type="protein sequence ID" value="CAL1407827.1"/>
    <property type="molecule type" value="Genomic_DNA"/>
</dbReference>
<keyword evidence="3" id="KW-1185">Reference proteome</keyword>
<feature type="compositionally biased region" description="Basic and acidic residues" evidence="1">
    <location>
        <begin position="82"/>
        <end position="91"/>
    </location>
</feature>
<dbReference type="Proteomes" id="UP001497516">
    <property type="component" value="Chromosome 8"/>
</dbReference>
<proteinExistence type="predicted"/>
<dbReference type="AlphaFoldDB" id="A0AAV2GCB0"/>
<accession>A0AAV2GCB0</accession>
<evidence type="ECO:0000313" key="3">
    <source>
        <dbReference type="Proteomes" id="UP001497516"/>
    </source>
</evidence>